<keyword evidence="8" id="KW-1185">Reference proteome</keyword>
<evidence type="ECO:0000259" key="5">
    <source>
        <dbReference type="Pfam" id="PF25973"/>
    </source>
</evidence>
<comment type="caution">
    <text evidence="7">The sequence shown here is derived from an EMBL/GenBank/DDBJ whole genome shotgun (WGS) entry which is preliminary data.</text>
</comment>
<evidence type="ECO:0000259" key="4">
    <source>
        <dbReference type="Pfam" id="PF25954"/>
    </source>
</evidence>
<dbReference type="Pfam" id="PF25975">
    <property type="entry name" value="CzcB_C"/>
    <property type="match status" value="1"/>
</dbReference>
<dbReference type="InterPro" id="IPR006143">
    <property type="entry name" value="RND_pump_MFP"/>
</dbReference>
<dbReference type="Pfam" id="PF25954">
    <property type="entry name" value="Beta-barrel_RND_2"/>
    <property type="match status" value="1"/>
</dbReference>
<organism evidence="7 8">
    <name type="scientific">Paenibacillus baimaensis</name>
    <dbReference type="NCBI Taxonomy" id="2982185"/>
    <lineage>
        <taxon>Bacteria</taxon>
        <taxon>Bacillati</taxon>
        <taxon>Bacillota</taxon>
        <taxon>Bacilli</taxon>
        <taxon>Bacillales</taxon>
        <taxon>Paenibacillaceae</taxon>
        <taxon>Paenibacillus</taxon>
    </lineage>
</organism>
<dbReference type="Gene3D" id="2.40.420.20">
    <property type="match status" value="1"/>
</dbReference>
<dbReference type="RefSeq" id="WP_262684049.1">
    <property type="nucleotide sequence ID" value="NZ_JAOQIO010000033.1"/>
</dbReference>
<evidence type="ECO:0000313" key="7">
    <source>
        <dbReference type="EMBL" id="MCU6792675.1"/>
    </source>
</evidence>
<dbReference type="PROSITE" id="PS51257">
    <property type="entry name" value="PROKAR_LIPOPROTEIN"/>
    <property type="match status" value="1"/>
</dbReference>
<feature type="domain" description="CzcB-like C-terminal circularly permuted SH3-like" evidence="6">
    <location>
        <begin position="363"/>
        <end position="405"/>
    </location>
</feature>
<evidence type="ECO:0000259" key="6">
    <source>
        <dbReference type="Pfam" id="PF25975"/>
    </source>
</evidence>
<dbReference type="InterPro" id="IPR058649">
    <property type="entry name" value="CzcB_C"/>
</dbReference>
<name>A0ABT2UDF1_9BACL</name>
<evidence type="ECO:0000256" key="3">
    <source>
        <dbReference type="SAM" id="SignalP"/>
    </source>
</evidence>
<dbReference type="InterPro" id="IPR058647">
    <property type="entry name" value="BSH_CzcB-like"/>
</dbReference>
<proteinExistence type="inferred from homology"/>
<comment type="similarity">
    <text evidence="1">Belongs to the membrane fusion protein (MFP) (TC 8.A.1) family.</text>
</comment>
<dbReference type="Gene3D" id="2.40.50.100">
    <property type="match status" value="1"/>
</dbReference>
<feature type="region of interest" description="Disordered" evidence="2">
    <location>
        <begin position="114"/>
        <end position="139"/>
    </location>
</feature>
<dbReference type="PANTHER" id="PTHR30469">
    <property type="entry name" value="MULTIDRUG RESISTANCE PROTEIN MDTA"/>
    <property type="match status" value="1"/>
</dbReference>
<evidence type="ECO:0000256" key="1">
    <source>
        <dbReference type="ARBA" id="ARBA00009477"/>
    </source>
</evidence>
<protein>
    <submittedName>
        <fullName evidence="7">Efflux RND transporter periplasmic adaptor subunit</fullName>
    </submittedName>
</protein>
<dbReference type="EMBL" id="JAOQIO010000033">
    <property type="protein sequence ID" value="MCU6792675.1"/>
    <property type="molecule type" value="Genomic_DNA"/>
</dbReference>
<reference evidence="7 8" key="1">
    <citation type="submission" date="2022-09" db="EMBL/GenBank/DDBJ databases">
        <authorList>
            <person name="Han X.L."/>
            <person name="Wang Q."/>
            <person name="Lu T."/>
        </authorList>
    </citation>
    <scope>NUCLEOTIDE SEQUENCE [LARGE SCALE GENOMIC DNA]</scope>
    <source>
        <strain evidence="7 8">WQ 127069</strain>
    </source>
</reference>
<feature type="domain" description="CusB-like beta-barrel" evidence="4">
    <location>
        <begin position="271"/>
        <end position="344"/>
    </location>
</feature>
<feature type="domain" description="CzcB-like barrel-sandwich hybrid" evidence="5">
    <location>
        <begin position="76"/>
        <end position="258"/>
    </location>
</feature>
<dbReference type="Pfam" id="PF25973">
    <property type="entry name" value="BSH_CzcB"/>
    <property type="match status" value="1"/>
</dbReference>
<dbReference type="InterPro" id="IPR058792">
    <property type="entry name" value="Beta-barrel_RND_2"/>
</dbReference>
<accession>A0ABT2UDF1</accession>
<dbReference type="Proteomes" id="UP001652445">
    <property type="component" value="Unassembled WGS sequence"/>
</dbReference>
<evidence type="ECO:0000256" key="2">
    <source>
        <dbReference type="SAM" id="MobiDB-lite"/>
    </source>
</evidence>
<feature type="signal peptide" evidence="3">
    <location>
        <begin position="1"/>
        <end position="35"/>
    </location>
</feature>
<gene>
    <name evidence="7" type="ORF">OB236_11145</name>
</gene>
<sequence length="425" mass="46861">MKRLKTNHAYFKRLASLHTIAILTVVVALVTGCSAQDPNAVQTDLKVRAVETEAVTKKNIGSPVEQVAEVTAVSVIDVVPKVSGQVVEVIRKKGDYVEKGDILFRIDSKDAESNRQKNELALKSTRDSYQKAKEDQTNNHKDLTASVEKAKIELTNAQNDYNKLRNSFDSGLATEHDITLSRQKVDTAQMNLESAQNKLAANDSQNLLATYDNQDKTAALALEDSIRMLDHYNVKAPAGGILTDFELAVGQSVSTTKVAGQVQQIDPIKITTELSENNYQLVKAKSELVYYNPDTPDKKITVKISYMAPIMSSQTKNYTLELGVPNADHAIKPGSRVLVQLTTESEQSVIAIPALSAIREGSDTYVFVQQADQYQKRKVKLGRINGQYQEVLLGLNEGELLVVTGQNRLKDGQMQNQELNGAEKK</sequence>
<dbReference type="SUPFAM" id="SSF111369">
    <property type="entry name" value="HlyD-like secretion proteins"/>
    <property type="match status" value="2"/>
</dbReference>
<dbReference type="Gene3D" id="2.40.30.170">
    <property type="match status" value="1"/>
</dbReference>
<feature type="chain" id="PRO_5045052837" evidence="3">
    <location>
        <begin position="36"/>
        <end position="425"/>
    </location>
</feature>
<evidence type="ECO:0000313" key="8">
    <source>
        <dbReference type="Proteomes" id="UP001652445"/>
    </source>
</evidence>
<keyword evidence="3" id="KW-0732">Signal</keyword>
<dbReference type="NCBIfam" id="TIGR01730">
    <property type="entry name" value="RND_mfp"/>
    <property type="match status" value="1"/>
</dbReference>